<name>A0A2K1IFK3_PHYPA</name>
<dbReference type="PaxDb" id="3218-PP1S274_76V6.1"/>
<gene>
    <name evidence="1" type="ORF">PHYPA_028648</name>
</gene>
<reference evidence="2" key="3">
    <citation type="submission" date="2020-12" db="UniProtKB">
        <authorList>
            <consortium name="EnsemblPlants"/>
        </authorList>
    </citation>
    <scope>IDENTIFICATION</scope>
</reference>
<dbReference type="EMBL" id="ABEU02000024">
    <property type="protein sequence ID" value="PNR28056.1"/>
    <property type="molecule type" value="Genomic_DNA"/>
</dbReference>
<proteinExistence type="predicted"/>
<evidence type="ECO:0000313" key="3">
    <source>
        <dbReference type="Proteomes" id="UP000006727"/>
    </source>
</evidence>
<dbReference type="Gramene" id="Pp3c24_5000V3.1">
    <property type="protein sequence ID" value="PAC:32910863.CDS.1"/>
    <property type="gene ID" value="Pp3c24_5000"/>
</dbReference>
<evidence type="ECO:0000313" key="1">
    <source>
        <dbReference type="EMBL" id="PNR28056.1"/>
    </source>
</evidence>
<reference evidence="1 3" key="1">
    <citation type="journal article" date="2008" name="Science">
        <title>The Physcomitrella genome reveals evolutionary insights into the conquest of land by plants.</title>
        <authorList>
            <person name="Rensing S."/>
            <person name="Lang D."/>
            <person name="Zimmer A."/>
            <person name="Terry A."/>
            <person name="Salamov A."/>
            <person name="Shapiro H."/>
            <person name="Nishiyama T."/>
            <person name="Perroud P.-F."/>
            <person name="Lindquist E."/>
            <person name="Kamisugi Y."/>
            <person name="Tanahashi T."/>
            <person name="Sakakibara K."/>
            <person name="Fujita T."/>
            <person name="Oishi K."/>
            <person name="Shin-I T."/>
            <person name="Kuroki Y."/>
            <person name="Toyoda A."/>
            <person name="Suzuki Y."/>
            <person name="Hashimoto A."/>
            <person name="Yamaguchi K."/>
            <person name="Sugano A."/>
            <person name="Kohara Y."/>
            <person name="Fujiyama A."/>
            <person name="Anterola A."/>
            <person name="Aoki S."/>
            <person name="Ashton N."/>
            <person name="Barbazuk W.B."/>
            <person name="Barker E."/>
            <person name="Bennetzen J."/>
            <person name="Bezanilla M."/>
            <person name="Blankenship R."/>
            <person name="Cho S.H."/>
            <person name="Dutcher S."/>
            <person name="Estelle M."/>
            <person name="Fawcett J.A."/>
            <person name="Gundlach H."/>
            <person name="Hanada K."/>
            <person name="Heyl A."/>
            <person name="Hicks K.A."/>
            <person name="Hugh J."/>
            <person name="Lohr M."/>
            <person name="Mayer K."/>
            <person name="Melkozernov A."/>
            <person name="Murata T."/>
            <person name="Nelson D."/>
            <person name="Pils B."/>
            <person name="Prigge M."/>
            <person name="Reiss B."/>
            <person name="Renner T."/>
            <person name="Rombauts S."/>
            <person name="Rushton P."/>
            <person name="Sanderfoot A."/>
            <person name="Schween G."/>
            <person name="Shiu S.-H."/>
            <person name="Stueber K."/>
            <person name="Theodoulou F.L."/>
            <person name="Tu H."/>
            <person name="Van de Peer Y."/>
            <person name="Verrier P.J."/>
            <person name="Waters E."/>
            <person name="Wood A."/>
            <person name="Yang L."/>
            <person name="Cove D."/>
            <person name="Cuming A."/>
            <person name="Hasebe M."/>
            <person name="Lucas S."/>
            <person name="Mishler D.B."/>
            <person name="Reski R."/>
            <person name="Grigoriev I."/>
            <person name="Quatrano R.S."/>
            <person name="Boore J.L."/>
        </authorList>
    </citation>
    <scope>NUCLEOTIDE SEQUENCE [LARGE SCALE GENOMIC DNA]</scope>
    <source>
        <strain evidence="2 3">cv. Gransden 2004</strain>
    </source>
</reference>
<keyword evidence="3" id="KW-1185">Reference proteome</keyword>
<sequence>MAPLTSPPALNEGHETLRHRHFLRLAPPSRSPRRSRRSQGCVTGSVVLAAFIMQQLSCAGIETEMVTGASRRREGDVGAVRCSVMSCSIARCALLLCRKRREECYTGVR</sequence>
<dbReference type="AlphaFoldDB" id="A0A2K1IFK3"/>
<reference evidence="1 3" key="2">
    <citation type="journal article" date="2018" name="Plant J.">
        <title>The Physcomitrella patens chromosome-scale assembly reveals moss genome structure and evolution.</title>
        <authorList>
            <person name="Lang D."/>
            <person name="Ullrich K.K."/>
            <person name="Murat F."/>
            <person name="Fuchs J."/>
            <person name="Jenkins J."/>
            <person name="Haas F.B."/>
            <person name="Piednoel M."/>
            <person name="Gundlach H."/>
            <person name="Van Bel M."/>
            <person name="Meyberg R."/>
            <person name="Vives C."/>
            <person name="Morata J."/>
            <person name="Symeonidi A."/>
            <person name="Hiss M."/>
            <person name="Muchero W."/>
            <person name="Kamisugi Y."/>
            <person name="Saleh O."/>
            <person name="Blanc G."/>
            <person name="Decker E.L."/>
            <person name="van Gessel N."/>
            <person name="Grimwood J."/>
            <person name="Hayes R.D."/>
            <person name="Graham S.W."/>
            <person name="Gunter L.E."/>
            <person name="McDaniel S.F."/>
            <person name="Hoernstein S.N.W."/>
            <person name="Larsson A."/>
            <person name="Li F.W."/>
            <person name="Perroud P.F."/>
            <person name="Phillips J."/>
            <person name="Ranjan P."/>
            <person name="Rokshar D.S."/>
            <person name="Rothfels C.J."/>
            <person name="Schneider L."/>
            <person name="Shu S."/>
            <person name="Stevenson D.W."/>
            <person name="Thummler F."/>
            <person name="Tillich M."/>
            <person name="Villarreal Aguilar J.C."/>
            <person name="Widiez T."/>
            <person name="Wong G.K."/>
            <person name="Wymore A."/>
            <person name="Zhang Y."/>
            <person name="Zimmer A.D."/>
            <person name="Quatrano R.S."/>
            <person name="Mayer K.F.X."/>
            <person name="Goodstein D."/>
            <person name="Casacuberta J.M."/>
            <person name="Vandepoele K."/>
            <person name="Reski R."/>
            <person name="Cuming A.C."/>
            <person name="Tuskan G.A."/>
            <person name="Maumus F."/>
            <person name="Salse J."/>
            <person name="Schmutz J."/>
            <person name="Rensing S.A."/>
        </authorList>
    </citation>
    <scope>NUCLEOTIDE SEQUENCE [LARGE SCALE GENOMIC DNA]</scope>
    <source>
        <strain evidence="2 3">cv. Gransden 2004</strain>
    </source>
</reference>
<protein>
    <submittedName>
        <fullName evidence="1 2">Uncharacterized protein</fullName>
    </submittedName>
</protein>
<evidence type="ECO:0000313" key="2">
    <source>
        <dbReference type="EnsemblPlants" id="PAC:32910863.CDS.1"/>
    </source>
</evidence>
<organism evidence="1">
    <name type="scientific">Physcomitrium patens</name>
    <name type="common">Spreading-leaved earth moss</name>
    <name type="synonym">Physcomitrella patens</name>
    <dbReference type="NCBI Taxonomy" id="3218"/>
    <lineage>
        <taxon>Eukaryota</taxon>
        <taxon>Viridiplantae</taxon>
        <taxon>Streptophyta</taxon>
        <taxon>Embryophyta</taxon>
        <taxon>Bryophyta</taxon>
        <taxon>Bryophytina</taxon>
        <taxon>Bryopsida</taxon>
        <taxon>Funariidae</taxon>
        <taxon>Funariales</taxon>
        <taxon>Funariaceae</taxon>
        <taxon>Physcomitrium</taxon>
    </lineage>
</organism>
<dbReference type="EnsemblPlants" id="Pp3c24_5000V3.1">
    <property type="protein sequence ID" value="PAC:32910863.CDS.1"/>
    <property type="gene ID" value="Pp3c24_5000"/>
</dbReference>
<dbReference type="InParanoid" id="A0A2K1IFK3"/>
<accession>A0A2K1IFK3</accession>
<dbReference type="Proteomes" id="UP000006727">
    <property type="component" value="Chromosome 24"/>
</dbReference>